<name>A0AAQ4CRD4_9CREN</name>
<proteinExistence type="predicted"/>
<dbReference type="AlphaFoldDB" id="A0AAQ4CRD4"/>
<dbReference type="EMBL" id="AP025226">
    <property type="protein sequence ID" value="BDB98365.1"/>
    <property type="molecule type" value="Genomic_DNA"/>
</dbReference>
<keyword evidence="3" id="KW-1185">Reference proteome</keyword>
<organism evidence="2 3">
    <name type="scientific">Saccharolobus caldissimus</name>
    <dbReference type="NCBI Taxonomy" id="1702097"/>
    <lineage>
        <taxon>Archaea</taxon>
        <taxon>Thermoproteota</taxon>
        <taxon>Thermoprotei</taxon>
        <taxon>Sulfolobales</taxon>
        <taxon>Sulfolobaceae</taxon>
        <taxon>Saccharolobus</taxon>
    </lineage>
</organism>
<evidence type="ECO:0000313" key="3">
    <source>
        <dbReference type="Proteomes" id="UP001319921"/>
    </source>
</evidence>
<sequence>MKINPLIPILLGIVLPLIVLLGLGMTPLIAHSLSSISHTISSTAYNQWNCNCNDMQNMMQNCM</sequence>
<dbReference type="KEGG" id="scas:SACC_13820"/>
<reference evidence="2 3" key="1">
    <citation type="journal article" date="2022" name="Microbiol. Resour. Announc.">
        <title>Complete Genome Sequence of the Hyperthermophilic and Acidophilic Archaeon Saccharolobus caldissimus Strain HS-3T.</title>
        <authorList>
            <person name="Sakai H.D."/>
            <person name="Kurosawa N."/>
        </authorList>
    </citation>
    <scope>NUCLEOTIDE SEQUENCE [LARGE SCALE GENOMIC DNA]</scope>
    <source>
        <strain evidence="2 3">JCM32116</strain>
    </source>
</reference>
<evidence type="ECO:0000313" key="2">
    <source>
        <dbReference type="EMBL" id="BDB98365.1"/>
    </source>
</evidence>
<keyword evidence="1" id="KW-0812">Transmembrane</keyword>
<gene>
    <name evidence="2" type="ORF">SACC_13820</name>
</gene>
<evidence type="ECO:0000256" key="1">
    <source>
        <dbReference type="SAM" id="Phobius"/>
    </source>
</evidence>
<keyword evidence="1" id="KW-1133">Transmembrane helix</keyword>
<protein>
    <submittedName>
        <fullName evidence="2">Uncharacterized protein</fullName>
    </submittedName>
</protein>
<dbReference type="Proteomes" id="UP001319921">
    <property type="component" value="Chromosome"/>
</dbReference>
<dbReference type="GeneID" id="68866110"/>
<feature type="transmembrane region" description="Helical" evidence="1">
    <location>
        <begin position="6"/>
        <end position="30"/>
    </location>
</feature>
<keyword evidence="1" id="KW-0472">Membrane</keyword>
<accession>A0AAQ4CRD4</accession>
<dbReference type="RefSeq" id="WP_229572246.1">
    <property type="nucleotide sequence ID" value="NZ_AP025226.1"/>
</dbReference>